<comment type="caution">
    <text evidence="1">The sequence shown here is derived from an EMBL/GenBank/DDBJ whole genome shotgun (WGS) entry which is preliminary data.</text>
</comment>
<protein>
    <submittedName>
        <fullName evidence="1">Uncharacterized protein</fullName>
    </submittedName>
</protein>
<dbReference type="Proteomes" id="UP001212823">
    <property type="component" value="Unassembled WGS sequence"/>
</dbReference>
<gene>
    <name evidence="1" type="ORF">PNE45_04110</name>
</gene>
<organism evidence="1 2">
    <name type="scientific">Agathobacter rectalis</name>
    <dbReference type="NCBI Taxonomy" id="39491"/>
    <lineage>
        <taxon>Bacteria</taxon>
        <taxon>Bacillati</taxon>
        <taxon>Bacillota</taxon>
        <taxon>Clostridia</taxon>
        <taxon>Lachnospirales</taxon>
        <taxon>Lachnospiraceae</taxon>
        <taxon>Agathobacter</taxon>
    </lineage>
</organism>
<name>A0AAP3Q1W0_9FIRM</name>
<accession>A0AAP3Q1W0</accession>
<dbReference type="EMBL" id="JAQLYE010000005">
    <property type="protein sequence ID" value="MDB8017212.1"/>
    <property type="molecule type" value="Genomic_DNA"/>
</dbReference>
<sequence>MPEEDGGLYDIAEFINYGIRMTAAFLDYQKDLLQCDFDMLLMKDKLFAEYDTLQYLYLMESKDNMRDTYTGTSFNAHLMPVSVHAFNHLDIVYKILDENMSVREVYDINSVQDWRTQKHTAGWTPENVLCIFPRKNLPNEAKLPVRNVSCAKKDRFPLRNFRLGWMRVSVDKFALPQNRRTIIVRLVINLL</sequence>
<dbReference type="AlphaFoldDB" id="A0AAP3Q1W0"/>
<proteinExistence type="predicted"/>
<dbReference type="RefSeq" id="WP_306775252.1">
    <property type="nucleotide sequence ID" value="NZ_JADPAO010000004.1"/>
</dbReference>
<evidence type="ECO:0000313" key="1">
    <source>
        <dbReference type="EMBL" id="MDB8017212.1"/>
    </source>
</evidence>
<evidence type="ECO:0000313" key="2">
    <source>
        <dbReference type="Proteomes" id="UP001212823"/>
    </source>
</evidence>
<reference evidence="1" key="1">
    <citation type="submission" date="2023-01" db="EMBL/GenBank/DDBJ databases">
        <title>Human gut microbiome strain richness.</title>
        <authorList>
            <person name="Chen-Liaw A."/>
        </authorList>
    </citation>
    <scope>NUCLEOTIDE SEQUENCE</scope>
    <source>
        <strain evidence="1">1001283st1_D2_1001283B150209_150212</strain>
    </source>
</reference>